<dbReference type="OrthoDB" id="9777385at2"/>
<keyword evidence="5" id="KW-1185">Reference proteome</keyword>
<protein>
    <submittedName>
        <fullName evidence="4">Amidohydrolase</fullName>
    </submittedName>
</protein>
<evidence type="ECO:0000313" key="4">
    <source>
        <dbReference type="EMBL" id="RKH44183.1"/>
    </source>
</evidence>
<dbReference type="PANTHER" id="PTHR11014:SF63">
    <property type="entry name" value="METALLOPEPTIDASE, PUTATIVE (AFU_ORTHOLOGUE AFUA_6G09600)-RELATED"/>
    <property type="match status" value="1"/>
</dbReference>
<dbReference type="GO" id="GO:0050118">
    <property type="term" value="F:N-acetyldiaminopimelate deacetylase activity"/>
    <property type="evidence" value="ECO:0007669"/>
    <property type="project" value="UniProtKB-ARBA"/>
</dbReference>
<dbReference type="SUPFAM" id="SSF53187">
    <property type="entry name" value="Zn-dependent exopeptidases"/>
    <property type="match status" value="1"/>
</dbReference>
<dbReference type="InterPro" id="IPR036264">
    <property type="entry name" value="Bact_exopeptidase_dim_dom"/>
</dbReference>
<name>A0A3A8NJL0_9BACT</name>
<dbReference type="AlphaFoldDB" id="A0A3A8NJL0"/>
<dbReference type="Proteomes" id="UP000273405">
    <property type="component" value="Unassembled WGS sequence"/>
</dbReference>
<dbReference type="InterPro" id="IPR002933">
    <property type="entry name" value="Peptidase_M20"/>
</dbReference>
<dbReference type="Pfam" id="PF07687">
    <property type="entry name" value="M20_dimer"/>
    <property type="match status" value="1"/>
</dbReference>
<proteinExistence type="predicted"/>
<feature type="region of interest" description="Disordered" evidence="2">
    <location>
        <begin position="397"/>
        <end position="424"/>
    </location>
</feature>
<feature type="domain" description="Peptidase M20 dimerisation" evidence="3">
    <location>
        <begin position="214"/>
        <end position="314"/>
    </location>
</feature>
<dbReference type="SUPFAM" id="SSF55031">
    <property type="entry name" value="Bacterial exopeptidase dimerisation domain"/>
    <property type="match status" value="1"/>
</dbReference>
<dbReference type="Pfam" id="PF01546">
    <property type="entry name" value="Peptidase_M20"/>
    <property type="match status" value="1"/>
</dbReference>
<dbReference type="PANTHER" id="PTHR11014">
    <property type="entry name" value="PEPTIDASE M20 FAMILY MEMBER"/>
    <property type="match status" value="1"/>
</dbReference>
<gene>
    <name evidence="4" type="ORF">D7X12_11230</name>
</gene>
<dbReference type="InterPro" id="IPR011650">
    <property type="entry name" value="Peptidase_M20_dimer"/>
</dbReference>
<organism evidence="4 5">
    <name type="scientific">Corallococcus sicarius</name>
    <dbReference type="NCBI Taxonomy" id="2316726"/>
    <lineage>
        <taxon>Bacteria</taxon>
        <taxon>Pseudomonadati</taxon>
        <taxon>Myxococcota</taxon>
        <taxon>Myxococcia</taxon>
        <taxon>Myxococcales</taxon>
        <taxon>Cystobacterineae</taxon>
        <taxon>Myxococcaceae</taxon>
        <taxon>Corallococcus</taxon>
    </lineage>
</organism>
<feature type="region of interest" description="Disordered" evidence="2">
    <location>
        <begin position="1"/>
        <end position="24"/>
    </location>
</feature>
<dbReference type="Gene3D" id="3.30.70.360">
    <property type="match status" value="1"/>
</dbReference>
<sequence>MNDVESQPGFQQEHPGKPPRPDLNARTRRVLTHLDAVLPDLDALYRDLHQHPELSAQEAHTAAEVARRLEAEGYEVTRGMGGHGVVGLLCNGDGPTVMLRGDMDALPIEEKTGLPYASHVTTPDGEPVMHACGHDVHTVCLAGTAALLARSRDAWRGTVMVVAQPAEETLQGAQAMLEDGLYARFGTPDVVLGQHTAPLPVGAFMHREGVTMMGSAHVRVRLFGKGAHGALPHLSVDPVVMGASVVMRLQTIVSRELSPLEAAGVVTVGIFHAGARANVIPEEAVLELTVRTVDDAVRAQVLAAIERIVKAEAEASDAPRPPRVEVLSSTPVNHNDPALLRRIRDAHAGWFGSSAMVPGVLVTASEDFPRFAQGPEQPVPTAYWFMGITPLKAWNEAPGNTPEEKMSNLPGPHSPTYAPDREGSLRKGCESLTVAALACLHPGGASRDA</sequence>
<dbReference type="RefSeq" id="WP_120625267.1">
    <property type="nucleotide sequence ID" value="NZ_RAWG01000054.1"/>
</dbReference>
<dbReference type="EMBL" id="RAWG01000054">
    <property type="protein sequence ID" value="RKH44183.1"/>
    <property type="molecule type" value="Genomic_DNA"/>
</dbReference>
<dbReference type="FunFam" id="3.30.70.360:FF:000001">
    <property type="entry name" value="N-acetyldiaminopimelate deacetylase"/>
    <property type="match status" value="1"/>
</dbReference>
<accession>A0A3A8NJL0</accession>
<dbReference type="GO" id="GO:0019877">
    <property type="term" value="P:diaminopimelate biosynthetic process"/>
    <property type="evidence" value="ECO:0007669"/>
    <property type="project" value="UniProtKB-ARBA"/>
</dbReference>
<dbReference type="InterPro" id="IPR017439">
    <property type="entry name" value="Amidohydrolase"/>
</dbReference>
<reference evidence="5" key="1">
    <citation type="submission" date="2018-09" db="EMBL/GenBank/DDBJ databases">
        <authorList>
            <person name="Livingstone P.G."/>
            <person name="Whitworth D.E."/>
        </authorList>
    </citation>
    <scope>NUCLEOTIDE SEQUENCE [LARGE SCALE GENOMIC DNA]</scope>
    <source>
        <strain evidence="5">CA040B</strain>
    </source>
</reference>
<comment type="caution">
    <text evidence="4">The sequence shown here is derived from an EMBL/GenBank/DDBJ whole genome shotgun (WGS) entry which is preliminary data.</text>
</comment>
<keyword evidence="1 4" id="KW-0378">Hydrolase</keyword>
<feature type="compositionally biased region" description="Polar residues" evidence="2">
    <location>
        <begin position="1"/>
        <end position="10"/>
    </location>
</feature>
<feature type="compositionally biased region" description="Basic and acidic residues" evidence="2">
    <location>
        <begin position="14"/>
        <end position="24"/>
    </location>
</feature>
<evidence type="ECO:0000259" key="3">
    <source>
        <dbReference type="Pfam" id="PF07687"/>
    </source>
</evidence>
<evidence type="ECO:0000313" key="5">
    <source>
        <dbReference type="Proteomes" id="UP000273405"/>
    </source>
</evidence>
<evidence type="ECO:0000256" key="2">
    <source>
        <dbReference type="SAM" id="MobiDB-lite"/>
    </source>
</evidence>
<dbReference type="NCBIfam" id="TIGR01891">
    <property type="entry name" value="amidohydrolases"/>
    <property type="match status" value="1"/>
</dbReference>
<dbReference type="Gene3D" id="3.40.630.10">
    <property type="entry name" value="Zn peptidases"/>
    <property type="match status" value="1"/>
</dbReference>
<evidence type="ECO:0000256" key="1">
    <source>
        <dbReference type="ARBA" id="ARBA00022801"/>
    </source>
</evidence>